<sequence length="329" mass="38238">MRLRSRTIGARETFHPFKRLPTELRCMIWRFSIQPRVVKVLEKETLGEDINTLTNGVPNDPSVDDADRLSLRYKRQVYWEAVRSGERLEDDETSEAENNLLVRYFSFANTMLPPALYACHESRDALLPLYPYCFASETHPAGVRFNLAVDTLYVDIGLEENFVNFMASFGPMELSKLRNFAIADDLGYGNEDEFWQRVGSFVDKLTDLKNVLLRDVANCLDAIFQEMRLQSNPYMLLSPVQVVEKLSLNRKVQLVYKMMEDCCNVISYNCIELREKFPHELLRQLGFTEEELPLPSPYGDQAWRDQEWVTENATAVWGWRHVPYPDALL</sequence>
<dbReference type="InterPro" id="IPR045518">
    <property type="entry name" value="2EXR"/>
</dbReference>
<name>A0A1L7WPG2_9HELO</name>
<evidence type="ECO:0000313" key="2">
    <source>
        <dbReference type="EMBL" id="CZR54621.1"/>
    </source>
</evidence>
<gene>
    <name evidence="2" type="ORF">PAC_04505</name>
</gene>
<accession>A0A1L7WPG2</accession>
<dbReference type="Pfam" id="PF20150">
    <property type="entry name" value="2EXR"/>
    <property type="match status" value="1"/>
</dbReference>
<dbReference type="PANTHER" id="PTHR35910:SF6">
    <property type="entry name" value="2EXR DOMAIN-CONTAINING PROTEIN"/>
    <property type="match status" value="1"/>
</dbReference>
<feature type="domain" description="2EXR" evidence="1">
    <location>
        <begin position="14"/>
        <end position="152"/>
    </location>
</feature>
<dbReference type="PANTHER" id="PTHR35910">
    <property type="entry name" value="2EXR DOMAIN-CONTAINING PROTEIN"/>
    <property type="match status" value="1"/>
</dbReference>
<dbReference type="OrthoDB" id="3473305at2759"/>
<reference evidence="2 3" key="1">
    <citation type="submission" date="2016-03" db="EMBL/GenBank/DDBJ databases">
        <authorList>
            <person name="Ploux O."/>
        </authorList>
    </citation>
    <scope>NUCLEOTIDE SEQUENCE [LARGE SCALE GENOMIC DNA]</scope>
    <source>
        <strain evidence="2 3">UAMH 11012</strain>
    </source>
</reference>
<protein>
    <recommendedName>
        <fullName evidence="1">2EXR domain-containing protein</fullName>
    </recommendedName>
</protein>
<keyword evidence="3" id="KW-1185">Reference proteome</keyword>
<dbReference type="AlphaFoldDB" id="A0A1L7WPG2"/>
<evidence type="ECO:0000259" key="1">
    <source>
        <dbReference type="Pfam" id="PF20150"/>
    </source>
</evidence>
<evidence type="ECO:0000313" key="3">
    <source>
        <dbReference type="Proteomes" id="UP000184330"/>
    </source>
</evidence>
<dbReference type="EMBL" id="FJOG01000005">
    <property type="protein sequence ID" value="CZR54621.1"/>
    <property type="molecule type" value="Genomic_DNA"/>
</dbReference>
<dbReference type="Proteomes" id="UP000184330">
    <property type="component" value="Unassembled WGS sequence"/>
</dbReference>
<organism evidence="2 3">
    <name type="scientific">Phialocephala subalpina</name>
    <dbReference type="NCBI Taxonomy" id="576137"/>
    <lineage>
        <taxon>Eukaryota</taxon>
        <taxon>Fungi</taxon>
        <taxon>Dikarya</taxon>
        <taxon>Ascomycota</taxon>
        <taxon>Pezizomycotina</taxon>
        <taxon>Leotiomycetes</taxon>
        <taxon>Helotiales</taxon>
        <taxon>Mollisiaceae</taxon>
        <taxon>Phialocephala</taxon>
        <taxon>Phialocephala fortinii species complex</taxon>
    </lineage>
</organism>
<proteinExistence type="predicted"/>